<evidence type="ECO:0000256" key="4">
    <source>
        <dbReference type="ARBA" id="ARBA00022679"/>
    </source>
</evidence>
<dbReference type="PANTHER" id="PTHR43071">
    <property type="entry name" value="2-AMINO-4-HYDROXY-6-HYDROXYMETHYLDIHYDROPTERIDINE PYROPHOSPHOKINASE"/>
    <property type="match status" value="1"/>
</dbReference>
<dbReference type="GO" id="GO:0003848">
    <property type="term" value="F:2-amino-4-hydroxy-6-hydroxymethyldihydropteridine diphosphokinase activity"/>
    <property type="evidence" value="ECO:0007669"/>
    <property type="project" value="UniProtKB-EC"/>
</dbReference>
<dbReference type="Gene3D" id="3.30.70.560">
    <property type="entry name" value="7,8-Dihydro-6-hydroxymethylpterin-pyrophosphokinase HPPK"/>
    <property type="match status" value="1"/>
</dbReference>
<dbReference type="GO" id="GO:0005524">
    <property type="term" value="F:ATP binding"/>
    <property type="evidence" value="ECO:0007669"/>
    <property type="project" value="UniProtKB-KW"/>
</dbReference>
<dbReference type="KEGG" id="pnp:IJ22_45440"/>
<dbReference type="EC" id="2.7.6.3" evidence="3"/>
<dbReference type="SUPFAM" id="SSF55083">
    <property type="entry name" value="6-hydroxymethyl-7,8-dihydropterin pyrophosphokinase, HPPK"/>
    <property type="match status" value="1"/>
</dbReference>
<dbReference type="PROSITE" id="PS00794">
    <property type="entry name" value="HPPK"/>
    <property type="match status" value="1"/>
</dbReference>
<dbReference type="OrthoDB" id="9808041at2"/>
<reference evidence="9 10" key="2">
    <citation type="journal article" date="2016" name="Genome Announc.">
        <title>Complete Genome Sequences of Two Interactive Moderate Thermophiles, Paenibacillus napthalenovorans 32O-Y and Paenibacillus sp. 32O-W.</title>
        <authorList>
            <person name="Butler R.R.III."/>
            <person name="Wang J."/>
            <person name="Stark B.C."/>
            <person name="Pombert J.F."/>
        </authorList>
    </citation>
    <scope>NUCLEOTIDE SEQUENCE [LARGE SCALE GENOMIC DNA]</scope>
    <source>
        <strain evidence="9 10">32O-Y</strain>
    </source>
</reference>
<dbReference type="InterPro" id="IPR035907">
    <property type="entry name" value="Hppk_sf"/>
</dbReference>
<reference evidence="10" key="1">
    <citation type="submission" date="2015-12" db="EMBL/GenBank/DDBJ databases">
        <title>Complete genome sequences of two moderately thermophilic Paenibacillus species.</title>
        <authorList>
            <person name="Butler R.III."/>
            <person name="Wang J."/>
            <person name="Stark B.C."/>
            <person name="Pombert J.-F."/>
        </authorList>
    </citation>
    <scope>NUCLEOTIDE SEQUENCE [LARGE SCALE GENOMIC DNA]</scope>
    <source>
        <strain evidence="10">32O-Y</strain>
    </source>
</reference>
<dbReference type="Pfam" id="PF01288">
    <property type="entry name" value="HPPK"/>
    <property type="match status" value="1"/>
</dbReference>
<dbReference type="EMBL" id="CP013652">
    <property type="protein sequence ID" value="ALS24824.1"/>
    <property type="molecule type" value="Genomic_DNA"/>
</dbReference>
<comment type="catalytic activity">
    <reaction evidence="1">
        <text>6-hydroxymethyl-7,8-dihydropterin + ATP = (7,8-dihydropterin-6-yl)methyl diphosphate + AMP + H(+)</text>
        <dbReference type="Rhea" id="RHEA:11412"/>
        <dbReference type="ChEBI" id="CHEBI:15378"/>
        <dbReference type="ChEBI" id="CHEBI:30616"/>
        <dbReference type="ChEBI" id="CHEBI:44841"/>
        <dbReference type="ChEBI" id="CHEBI:72950"/>
        <dbReference type="ChEBI" id="CHEBI:456215"/>
        <dbReference type="EC" id="2.7.6.3"/>
    </reaction>
</comment>
<dbReference type="PATRIC" id="fig|162209.4.peg.4791"/>
<gene>
    <name evidence="9" type="ORF">IJ22_45440</name>
</gene>
<evidence type="ECO:0000256" key="1">
    <source>
        <dbReference type="ARBA" id="ARBA00000198"/>
    </source>
</evidence>
<evidence type="ECO:0000313" key="9">
    <source>
        <dbReference type="EMBL" id="ALS24824.1"/>
    </source>
</evidence>
<evidence type="ECO:0000256" key="8">
    <source>
        <dbReference type="ARBA" id="ARBA00022909"/>
    </source>
</evidence>
<dbReference type="NCBIfam" id="TIGR01498">
    <property type="entry name" value="folK"/>
    <property type="match status" value="1"/>
</dbReference>
<evidence type="ECO:0000256" key="2">
    <source>
        <dbReference type="ARBA" id="ARBA00005051"/>
    </source>
</evidence>
<accession>A0A0U2UF85</accession>
<dbReference type="GO" id="GO:0016301">
    <property type="term" value="F:kinase activity"/>
    <property type="evidence" value="ECO:0007669"/>
    <property type="project" value="UniProtKB-KW"/>
</dbReference>
<sequence>MNSHNTGTCGSSVYAYIGLGSNMGDRERFLREAVRLLQDTPGVQVTGESGLYETDPVGYVDQALFLNQVVEISTTLEPQPLFERMLDIELQLHRKRDIRWGPRTIDLDLLLFGDRSQDCPDLILPHPRMMERAFVLVPLVEVMSLRDPVRAEQWTRRLDRMEGKEGVRLWKKMH</sequence>
<organism evidence="9 10">
    <name type="scientific">Paenibacillus naphthalenovorans</name>
    <dbReference type="NCBI Taxonomy" id="162209"/>
    <lineage>
        <taxon>Bacteria</taxon>
        <taxon>Bacillati</taxon>
        <taxon>Bacillota</taxon>
        <taxon>Bacilli</taxon>
        <taxon>Bacillales</taxon>
        <taxon>Paenibacillaceae</taxon>
        <taxon>Paenibacillus</taxon>
    </lineage>
</organism>
<evidence type="ECO:0000256" key="3">
    <source>
        <dbReference type="ARBA" id="ARBA00013253"/>
    </source>
</evidence>
<dbReference type="STRING" id="162209.IJ22_45440"/>
<evidence type="ECO:0000256" key="5">
    <source>
        <dbReference type="ARBA" id="ARBA00022741"/>
    </source>
</evidence>
<dbReference type="Proteomes" id="UP000061660">
    <property type="component" value="Chromosome"/>
</dbReference>
<evidence type="ECO:0000313" key="10">
    <source>
        <dbReference type="Proteomes" id="UP000061660"/>
    </source>
</evidence>
<dbReference type="InterPro" id="IPR000550">
    <property type="entry name" value="Hppk"/>
</dbReference>
<keyword evidence="10" id="KW-1185">Reference proteome</keyword>
<dbReference type="GO" id="GO:0046654">
    <property type="term" value="P:tetrahydrofolate biosynthetic process"/>
    <property type="evidence" value="ECO:0007669"/>
    <property type="project" value="UniProtKB-UniPathway"/>
</dbReference>
<keyword evidence="6 9" id="KW-0418">Kinase</keyword>
<evidence type="ECO:0000256" key="7">
    <source>
        <dbReference type="ARBA" id="ARBA00022840"/>
    </source>
</evidence>
<protein>
    <recommendedName>
        <fullName evidence="3">2-amino-4-hydroxy-6-hydroxymethyldihydropteridine diphosphokinase</fullName>
        <ecNumber evidence="3">2.7.6.3</ecNumber>
    </recommendedName>
</protein>
<dbReference type="GO" id="GO:0046656">
    <property type="term" value="P:folic acid biosynthetic process"/>
    <property type="evidence" value="ECO:0007669"/>
    <property type="project" value="UniProtKB-KW"/>
</dbReference>
<dbReference type="RefSeq" id="WP_062410355.1">
    <property type="nucleotide sequence ID" value="NZ_CP013652.1"/>
</dbReference>
<dbReference type="CDD" id="cd00483">
    <property type="entry name" value="HPPK"/>
    <property type="match status" value="1"/>
</dbReference>
<keyword evidence="4" id="KW-0808">Transferase</keyword>
<proteinExistence type="predicted"/>
<keyword evidence="8" id="KW-0289">Folate biosynthesis</keyword>
<name>A0A0U2UF85_9BACL</name>
<keyword evidence="5" id="KW-0547">Nucleotide-binding</keyword>
<evidence type="ECO:0000256" key="6">
    <source>
        <dbReference type="ARBA" id="ARBA00022777"/>
    </source>
</evidence>
<comment type="pathway">
    <text evidence="2">Cofactor biosynthesis; tetrahydrofolate biosynthesis; 2-amino-4-hydroxy-6-hydroxymethyl-7,8-dihydropteridine diphosphate from 7,8-dihydroneopterin triphosphate: step 4/4.</text>
</comment>
<keyword evidence="7" id="KW-0067">ATP-binding</keyword>
<dbReference type="PANTHER" id="PTHR43071:SF1">
    <property type="entry name" value="2-AMINO-4-HYDROXY-6-HYDROXYMETHYLDIHYDROPTERIDINE PYROPHOSPHOKINASE"/>
    <property type="match status" value="1"/>
</dbReference>
<dbReference type="UniPathway" id="UPA00077">
    <property type="reaction ID" value="UER00155"/>
</dbReference>
<dbReference type="AlphaFoldDB" id="A0A0U2UF85"/>